<keyword evidence="7" id="KW-1185">Reference proteome</keyword>
<evidence type="ECO:0000256" key="4">
    <source>
        <dbReference type="SAM" id="MobiDB-lite"/>
    </source>
</evidence>
<dbReference type="InterPro" id="IPR008978">
    <property type="entry name" value="HSP20-like_chaperone"/>
</dbReference>
<dbReference type="FunCoup" id="A0A1Q3D3N1">
    <property type="interactions" value="8"/>
</dbReference>
<evidence type="ECO:0000256" key="2">
    <source>
        <dbReference type="PROSITE-ProRule" id="PRU00285"/>
    </source>
</evidence>
<proteinExistence type="inferred from homology"/>
<protein>
    <submittedName>
        <fullName evidence="6">HSP20 domain-containing protein</fullName>
    </submittedName>
</protein>
<dbReference type="Pfam" id="PF00011">
    <property type="entry name" value="HSP20"/>
    <property type="match status" value="1"/>
</dbReference>
<comment type="similarity">
    <text evidence="2 3">Belongs to the small heat shock protein (HSP20) family.</text>
</comment>
<evidence type="ECO:0000256" key="1">
    <source>
        <dbReference type="ARBA" id="ARBA00023016"/>
    </source>
</evidence>
<dbReference type="AlphaFoldDB" id="A0A1Q3D3N1"/>
<dbReference type="InterPro" id="IPR002068">
    <property type="entry name" value="A-crystallin/Hsp20_dom"/>
</dbReference>
<sequence length="256" mass="29336">MIEQKAHEILEGCLATTMVSARLALRNMQQRVSTSLLGYNMGEKRIGGDVQRLRWSDEFMKRFMATTATEDETEGKDKKEGKNVSVTEGGKKSSLFHRRKGKRGLWRRHNHDLVPALQEFLPSRLGNALLQATENINKLFHNLPLSPSRLMGRVKEQDECYKLRYHVPGLGKDDVKIIVHDGVLTIKGELKEEEEEDSDEEYWPSRGFFYYINTSVVLPDDAKLDDIKAELKNGLLDITIPRSEKPNKDVKEIKIN</sequence>
<feature type="region of interest" description="Disordered" evidence="4">
    <location>
        <begin position="66"/>
        <end position="99"/>
    </location>
</feature>
<dbReference type="PANTHER" id="PTHR46733">
    <property type="entry name" value="26.5 KDA HEAT SHOCK PROTEIN, MITOCHONDRIAL"/>
    <property type="match status" value="1"/>
</dbReference>
<name>A0A1Q3D3N1_CEPFO</name>
<dbReference type="PROSITE" id="PS01031">
    <property type="entry name" value="SHSP"/>
    <property type="match status" value="1"/>
</dbReference>
<dbReference type="GO" id="GO:0009408">
    <property type="term" value="P:response to heat"/>
    <property type="evidence" value="ECO:0007669"/>
    <property type="project" value="InterPro"/>
</dbReference>
<dbReference type="SUPFAM" id="SSF49764">
    <property type="entry name" value="HSP20-like chaperones"/>
    <property type="match status" value="1"/>
</dbReference>
<evidence type="ECO:0000313" key="6">
    <source>
        <dbReference type="EMBL" id="GAV87059.1"/>
    </source>
</evidence>
<dbReference type="EMBL" id="BDDD01004151">
    <property type="protein sequence ID" value="GAV87059.1"/>
    <property type="molecule type" value="Genomic_DNA"/>
</dbReference>
<accession>A0A1Q3D3N1</accession>
<dbReference type="Gene3D" id="2.60.40.790">
    <property type="match status" value="1"/>
</dbReference>
<dbReference type="Proteomes" id="UP000187406">
    <property type="component" value="Unassembled WGS sequence"/>
</dbReference>
<comment type="caution">
    <text evidence="6">The sequence shown here is derived from an EMBL/GenBank/DDBJ whole genome shotgun (WGS) entry which is preliminary data.</text>
</comment>
<evidence type="ECO:0000256" key="3">
    <source>
        <dbReference type="RuleBase" id="RU003616"/>
    </source>
</evidence>
<evidence type="ECO:0000259" key="5">
    <source>
        <dbReference type="PROSITE" id="PS01031"/>
    </source>
</evidence>
<organism evidence="6 7">
    <name type="scientific">Cephalotus follicularis</name>
    <name type="common">Albany pitcher plant</name>
    <dbReference type="NCBI Taxonomy" id="3775"/>
    <lineage>
        <taxon>Eukaryota</taxon>
        <taxon>Viridiplantae</taxon>
        <taxon>Streptophyta</taxon>
        <taxon>Embryophyta</taxon>
        <taxon>Tracheophyta</taxon>
        <taxon>Spermatophyta</taxon>
        <taxon>Magnoliopsida</taxon>
        <taxon>eudicotyledons</taxon>
        <taxon>Gunneridae</taxon>
        <taxon>Pentapetalae</taxon>
        <taxon>rosids</taxon>
        <taxon>fabids</taxon>
        <taxon>Oxalidales</taxon>
        <taxon>Cephalotaceae</taxon>
        <taxon>Cephalotus</taxon>
    </lineage>
</organism>
<dbReference type="InterPro" id="IPR044587">
    <property type="entry name" value="HSP21-like"/>
</dbReference>
<keyword evidence="1" id="KW-0346">Stress response</keyword>
<dbReference type="PANTHER" id="PTHR46733:SF3">
    <property type="entry name" value="26.5 KDA HEAT SHOCK PROTEIN, MITOCHONDRIAL"/>
    <property type="match status" value="1"/>
</dbReference>
<gene>
    <name evidence="6" type="ORF">CFOL_v3_30485</name>
</gene>
<reference evidence="7" key="1">
    <citation type="submission" date="2016-04" db="EMBL/GenBank/DDBJ databases">
        <title>Cephalotus genome sequencing.</title>
        <authorList>
            <person name="Fukushima K."/>
            <person name="Hasebe M."/>
            <person name="Fang X."/>
        </authorList>
    </citation>
    <scope>NUCLEOTIDE SEQUENCE [LARGE SCALE GENOMIC DNA]</scope>
    <source>
        <strain evidence="7">cv. St1</strain>
    </source>
</reference>
<dbReference type="STRING" id="3775.A0A1Q3D3N1"/>
<dbReference type="InParanoid" id="A0A1Q3D3N1"/>
<dbReference type="CDD" id="cd06464">
    <property type="entry name" value="ACD_sHsps-like"/>
    <property type="match status" value="1"/>
</dbReference>
<feature type="domain" description="SHSP" evidence="5">
    <location>
        <begin position="140"/>
        <end position="256"/>
    </location>
</feature>
<evidence type="ECO:0000313" key="7">
    <source>
        <dbReference type="Proteomes" id="UP000187406"/>
    </source>
</evidence>
<dbReference type="OrthoDB" id="1431247at2759"/>